<evidence type="ECO:0000256" key="2">
    <source>
        <dbReference type="ARBA" id="ARBA00022723"/>
    </source>
</evidence>
<evidence type="ECO:0000313" key="7">
    <source>
        <dbReference type="Proteomes" id="UP000790096"/>
    </source>
</evidence>
<evidence type="ECO:0000313" key="6">
    <source>
        <dbReference type="EMBL" id="MBT0725048.1"/>
    </source>
</evidence>
<comment type="caution">
    <text evidence="6">The sequence shown here is derived from an EMBL/GenBank/DDBJ whole genome shotgun (WGS) entry which is preliminary data.</text>
</comment>
<gene>
    <name evidence="6" type="ORF">HH682_11605</name>
</gene>
<keyword evidence="7" id="KW-1185">Reference proteome</keyword>
<evidence type="ECO:0000256" key="1">
    <source>
        <dbReference type="ARBA" id="ARBA00005495"/>
    </source>
</evidence>
<comment type="similarity">
    <text evidence="1">Belongs to the Gfa family.</text>
</comment>
<dbReference type="PANTHER" id="PTHR33337:SF40">
    <property type="entry name" value="CENP-V_GFA DOMAIN-CONTAINING PROTEIN-RELATED"/>
    <property type="match status" value="1"/>
</dbReference>
<dbReference type="Gene3D" id="3.90.1590.10">
    <property type="entry name" value="glutathione-dependent formaldehyde- activating enzyme (gfa)"/>
    <property type="match status" value="1"/>
</dbReference>
<proteinExistence type="inferred from homology"/>
<organism evidence="6 7">
    <name type="scientific">Rosenbergiella gaditana</name>
    <dbReference type="NCBI Taxonomy" id="2726987"/>
    <lineage>
        <taxon>Bacteria</taxon>
        <taxon>Pseudomonadati</taxon>
        <taxon>Pseudomonadota</taxon>
        <taxon>Gammaproteobacteria</taxon>
        <taxon>Enterobacterales</taxon>
        <taxon>Erwiniaceae</taxon>
        <taxon>Rosenbergiella</taxon>
    </lineage>
</organism>
<dbReference type="InterPro" id="IPR011057">
    <property type="entry name" value="Mss4-like_sf"/>
</dbReference>
<feature type="domain" description="CENP-V/GFA" evidence="5">
    <location>
        <begin position="1"/>
        <end position="102"/>
    </location>
</feature>
<keyword evidence="4" id="KW-0456">Lyase</keyword>
<evidence type="ECO:0000256" key="3">
    <source>
        <dbReference type="ARBA" id="ARBA00022833"/>
    </source>
</evidence>
<dbReference type="PROSITE" id="PS51891">
    <property type="entry name" value="CENP_V_GFA"/>
    <property type="match status" value="1"/>
</dbReference>
<protein>
    <submittedName>
        <fullName evidence="6">S-(Hydroxymethyl)glutathione synthase</fullName>
    </submittedName>
</protein>
<dbReference type="RefSeq" id="WP_214237707.1">
    <property type="nucleotide sequence ID" value="NZ_JABBFR010000016.1"/>
</dbReference>
<dbReference type="Pfam" id="PF04828">
    <property type="entry name" value="GFA"/>
    <property type="match status" value="1"/>
</dbReference>
<dbReference type="SUPFAM" id="SSF51316">
    <property type="entry name" value="Mss4-like"/>
    <property type="match status" value="1"/>
</dbReference>
<keyword evidence="3" id="KW-0862">Zinc</keyword>
<dbReference type="EMBL" id="JABBFR010000016">
    <property type="protein sequence ID" value="MBT0725048.1"/>
    <property type="molecule type" value="Genomic_DNA"/>
</dbReference>
<evidence type="ECO:0000259" key="5">
    <source>
        <dbReference type="PROSITE" id="PS51891"/>
    </source>
</evidence>
<dbReference type="InterPro" id="IPR006913">
    <property type="entry name" value="CENP-V/GFA"/>
</dbReference>
<accession>A0ABS5SY66</accession>
<name>A0ABS5SY66_9GAMM</name>
<dbReference type="PANTHER" id="PTHR33337">
    <property type="entry name" value="GFA DOMAIN-CONTAINING PROTEIN"/>
    <property type="match status" value="1"/>
</dbReference>
<evidence type="ECO:0000256" key="4">
    <source>
        <dbReference type="ARBA" id="ARBA00023239"/>
    </source>
</evidence>
<keyword evidence="2" id="KW-0479">Metal-binding</keyword>
<reference evidence="6 7" key="1">
    <citation type="submission" date="2020-04" db="EMBL/GenBank/DDBJ databases">
        <title>Genome sequencing of Rosenbergiella species.</title>
        <authorList>
            <person name="Alvarez-Perez S."/>
            <person name="Lievens B."/>
        </authorList>
    </citation>
    <scope>NUCLEOTIDE SEQUENCE [LARGE SCALE GENOMIC DNA]</scope>
    <source>
        <strain evidence="6 7">S61</strain>
    </source>
</reference>
<dbReference type="Proteomes" id="UP000790096">
    <property type="component" value="Unassembled WGS sequence"/>
</dbReference>
<sequence length="141" mass="15922">MQGSCLCTSIKFTLSYSPTTFYRCHCSLCRRQTGIESNYATLVHSQHFTWSSGEASIHSWRKDSGYRNDFCQHCGSTVPNPLASVPYFWVPLGLLEGLEHYQCVADFCLQSSASSSRCSEIQTYREPAQSLEQLLSMLQLT</sequence>